<dbReference type="PROSITE" id="PS51257">
    <property type="entry name" value="PROKAR_LIPOPROTEIN"/>
    <property type="match status" value="1"/>
</dbReference>
<organism evidence="2 3">
    <name type="scientific">Thiothrix caldifontis</name>
    <dbReference type="NCBI Taxonomy" id="525918"/>
    <lineage>
        <taxon>Bacteria</taxon>
        <taxon>Pseudomonadati</taxon>
        <taxon>Pseudomonadota</taxon>
        <taxon>Gammaproteobacteria</taxon>
        <taxon>Thiotrichales</taxon>
        <taxon>Thiotrichaceae</taxon>
        <taxon>Thiothrix</taxon>
    </lineage>
</organism>
<feature type="signal peptide" evidence="1">
    <location>
        <begin position="1"/>
        <end position="24"/>
    </location>
</feature>
<evidence type="ECO:0008006" key="4">
    <source>
        <dbReference type="Google" id="ProtNLM"/>
    </source>
</evidence>
<feature type="chain" id="PRO_5011616151" description="Lipoprotein" evidence="1">
    <location>
        <begin position="25"/>
        <end position="63"/>
    </location>
</feature>
<evidence type="ECO:0000256" key="1">
    <source>
        <dbReference type="SAM" id="SignalP"/>
    </source>
</evidence>
<dbReference type="EMBL" id="FNQP01000015">
    <property type="protein sequence ID" value="SEA83020.1"/>
    <property type="molecule type" value="Genomic_DNA"/>
</dbReference>
<dbReference type="AlphaFoldDB" id="A0A1H4EEK3"/>
<dbReference type="RefSeq" id="WP_093069175.1">
    <property type="nucleotide sequence ID" value="NZ_FNQP01000015.1"/>
</dbReference>
<evidence type="ECO:0000313" key="2">
    <source>
        <dbReference type="EMBL" id="SEA83020.1"/>
    </source>
</evidence>
<accession>A0A1H4EEK3</accession>
<sequence>MKSLAKAWQTCIAITLIGMLGACANDPVKEQAAGAKPINYGCSGTSMNDCMTFHSPTGPAVKR</sequence>
<proteinExistence type="predicted"/>
<keyword evidence="1" id="KW-0732">Signal</keyword>
<name>A0A1H4EEK3_9GAMM</name>
<protein>
    <recommendedName>
        <fullName evidence="4">Lipoprotein</fullName>
    </recommendedName>
</protein>
<dbReference type="Proteomes" id="UP000199397">
    <property type="component" value="Unassembled WGS sequence"/>
</dbReference>
<evidence type="ECO:0000313" key="3">
    <source>
        <dbReference type="Proteomes" id="UP000199397"/>
    </source>
</evidence>
<dbReference type="STRING" id="525918.SAMN05660964_02547"/>
<dbReference type="OrthoDB" id="8479298at2"/>
<keyword evidence="3" id="KW-1185">Reference proteome</keyword>
<reference evidence="2 3" key="1">
    <citation type="submission" date="2016-10" db="EMBL/GenBank/DDBJ databases">
        <authorList>
            <person name="de Groot N.N."/>
        </authorList>
    </citation>
    <scope>NUCLEOTIDE SEQUENCE [LARGE SCALE GENOMIC DNA]</scope>
    <source>
        <strain evidence="2 3">DSM 21228</strain>
    </source>
</reference>
<gene>
    <name evidence="2" type="ORF">SAMN05660964_02547</name>
</gene>